<evidence type="ECO:0000313" key="2">
    <source>
        <dbReference type="EMBL" id="CAH2030885.1"/>
    </source>
</evidence>
<sequence>MFLNSLKFREVTVFKRKNIRGFVGGVLGLAAGMSLTTTIIPTAVATVVGGEPFFVRFALAEYFAHTALVWGAAAWAAARIGSSRLGAVILGATGAVTGLLLALAALGSTAAVLLSASIGSLVYGIIGGLIISGIMPGDDERLMIDFDRKKSEENN</sequence>
<organism evidence="2 3">
    <name type="scientific">Trichlorobacter ammonificans</name>
    <dbReference type="NCBI Taxonomy" id="2916410"/>
    <lineage>
        <taxon>Bacteria</taxon>
        <taxon>Pseudomonadati</taxon>
        <taxon>Thermodesulfobacteriota</taxon>
        <taxon>Desulfuromonadia</taxon>
        <taxon>Geobacterales</taxon>
        <taxon>Geobacteraceae</taxon>
        <taxon>Trichlorobacter</taxon>
    </lineage>
</organism>
<feature type="transmembrane region" description="Helical" evidence="1">
    <location>
        <begin position="112"/>
        <end position="134"/>
    </location>
</feature>
<dbReference type="RefSeq" id="WP_305731755.1">
    <property type="nucleotide sequence ID" value="NZ_OW150024.1"/>
</dbReference>
<feature type="transmembrane region" description="Helical" evidence="1">
    <location>
        <begin position="21"/>
        <end position="47"/>
    </location>
</feature>
<keyword evidence="1" id="KW-1133">Transmembrane helix</keyword>
<protein>
    <submittedName>
        <fullName evidence="2">Uncharacterized protein</fullName>
    </submittedName>
</protein>
<dbReference type="Proteomes" id="UP001295463">
    <property type="component" value="Chromosome"/>
</dbReference>
<keyword evidence="1" id="KW-0812">Transmembrane</keyword>
<feature type="transmembrane region" description="Helical" evidence="1">
    <location>
        <begin position="53"/>
        <end position="78"/>
    </location>
</feature>
<proteinExistence type="predicted"/>
<keyword evidence="3" id="KW-1185">Reference proteome</keyword>
<name>A0ABN8HDJ8_9BACT</name>
<reference evidence="2 3" key="1">
    <citation type="submission" date="2022-03" db="EMBL/GenBank/DDBJ databases">
        <authorList>
            <person name="Koch H."/>
        </authorList>
    </citation>
    <scope>NUCLEOTIDE SEQUENCE [LARGE SCALE GENOMIC DNA]</scope>
    <source>
        <strain evidence="2 3">G1</strain>
    </source>
</reference>
<feature type="transmembrane region" description="Helical" evidence="1">
    <location>
        <begin position="85"/>
        <end position="106"/>
    </location>
</feature>
<accession>A0ABN8HDJ8</accession>
<dbReference type="EMBL" id="OW150024">
    <property type="protein sequence ID" value="CAH2030885.1"/>
    <property type="molecule type" value="Genomic_DNA"/>
</dbReference>
<keyword evidence="1" id="KW-0472">Membrane</keyword>
<evidence type="ECO:0000313" key="3">
    <source>
        <dbReference type="Proteomes" id="UP001295463"/>
    </source>
</evidence>
<gene>
    <name evidence="2" type="ORF">GEAMG1_1071</name>
</gene>
<evidence type="ECO:0000256" key="1">
    <source>
        <dbReference type="SAM" id="Phobius"/>
    </source>
</evidence>